<feature type="transmembrane region" description="Helical" evidence="1">
    <location>
        <begin position="17"/>
        <end position="38"/>
    </location>
</feature>
<dbReference type="EMBL" id="CP002919">
    <property type="protein sequence ID" value="AFS53621.1"/>
    <property type="molecule type" value="Genomic_DNA"/>
</dbReference>
<proteinExistence type="predicted"/>
<dbReference type="Proteomes" id="UP000006177">
    <property type="component" value="Chromosome"/>
</dbReference>
<dbReference type="RefSeq" id="WP_014961131.1">
    <property type="nucleotide sequence ID" value="NC_018649.1"/>
</dbReference>
<sequence length="45" mass="4722">MGTIQSTGISGWGPFDYIVVIGVGTILVVGVLAIFRAIRIVTKDS</sequence>
<gene>
    <name evidence="2" type="ordered locus">LFML04_1403</name>
</gene>
<dbReference type="PATRIC" id="fig|1048260.3.peg.1517"/>
<evidence type="ECO:0000313" key="3">
    <source>
        <dbReference type="Proteomes" id="UP000006177"/>
    </source>
</evidence>
<evidence type="ECO:0000313" key="2">
    <source>
        <dbReference type="EMBL" id="AFS53621.1"/>
    </source>
</evidence>
<evidence type="ECO:0000256" key="1">
    <source>
        <dbReference type="SAM" id="Phobius"/>
    </source>
</evidence>
<name>J9ZBQ5_LEPFM</name>
<dbReference type="HOGENOM" id="CLU_3201558_0_0_0"/>
<keyword evidence="1" id="KW-0812">Transmembrane</keyword>
<accession>J9ZBQ5</accession>
<organism evidence="2 3">
    <name type="scientific">Leptospirillum ferriphilum (strain ML-04)</name>
    <dbReference type="NCBI Taxonomy" id="1048260"/>
    <lineage>
        <taxon>Bacteria</taxon>
        <taxon>Pseudomonadati</taxon>
        <taxon>Nitrospirota</taxon>
        <taxon>Nitrospiria</taxon>
        <taxon>Nitrospirales</taxon>
        <taxon>Nitrospiraceae</taxon>
        <taxon>Leptospirillum</taxon>
    </lineage>
</organism>
<protein>
    <submittedName>
        <fullName evidence="2">Uncharacterized protein</fullName>
    </submittedName>
</protein>
<keyword evidence="1" id="KW-1133">Transmembrane helix</keyword>
<dbReference type="KEGG" id="lfi:LFML04_1403"/>
<keyword evidence="1" id="KW-0472">Membrane</keyword>
<dbReference type="AlphaFoldDB" id="J9ZBQ5"/>
<reference evidence="2 3" key="1">
    <citation type="journal article" date="2011" name="J. Microbiol.">
        <title>Complete genome of Leptospirillum ferriphilum ML-04 provides insight into its physiology and environmental adaptation.</title>
        <authorList>
            <person name="Mi S."/>
            <person name="Song J."/>
            <person name="Lin J."/>
            <person name="Che Y."/>
            <person name="Zheng H."/>
            <person name="Lin J."/>
        </authorList>
    </citation>
    <scope>NUCLEOTIDE SEQUENCE [LARGE SCALE GENOMIC DNA]</scope>
    <source>
        <strain evidence="2 3">ML-04</strain>
    </source>
</reference>